<keyword evidence="7 11" id="KW-0328">Glycosyltransferase</keyword>
<dbReference type="PANTHER" id="PTHR30372:SF4">
    <property type="entry name" value="LIPID-A-DISACCHARIDE SYNTHASE, MITOCHONDRIAL-RELATED"/>
    <property type="match status" value="1"/>
</dbReference>
<evidence type="ECO:0000313" key="12">
    <source>
        <dbReference type="EMBL" id="MBV2128139.1"/>
    </source>
</evidence>
<evidence type="ECO:0000256" key="1">
    <source>
        <dbReference type="ARBA" id="ARBA00002056"/>
    </source>
</evidence>
<evidence type="ECO:0000256" key="8">
    <source>
        <dbReference type="ARBA" id="ARBA00022679"/>
    </source>
</evidence>
<proteinExistence type="inferred from homology"/>
<gene>
    <name evidence="11 12" type="primary">lpxB</name>
    <name evidence="12" type="ORF">KQY15_03395</name>
</gene>
<dbReference type="InterPro" id="IPR003835">
    <property type="entry name" value="Glyco_trans_19"/>
</dbReference>
<comment type="caution">
    <text evidence="12">The sequence shown here is derived from an EMBL/GenBank/DDBJ whole genome shotgun (WGS) entry which is preliminary data.</text>
</comment>
<dbReference type="NCBIfam" id="TIGR00215">
    <property type="entry name" value="lpxB"/>
    <property type="match status" value="1"/>
</dbReference>
<keyword evidence="5 11" id="KW-0444">Lipid biosynthesis</keyword>
<keyword evidence="13" id="KW-1185">Reference proteome</keyword>
<evidence type="ECO:0000256" key="10">
    <source>
        <dbReference type="ARBA" id="ARBA00048975"/>
    </source>
</evidence>
<evidence type="ECO:0000256" key="5">
    <source>
        <dbReference type="ARBA" id="ARBA00022516"/>
    </source>
</evidence>
<dbReference type="Proteomes" id="UP000704611">
    <property type="component" value="Unassembled WGS sequence"/>
</dbReference>
<name>A0ABS6MH68_9GAMM</name>
<dbReference type="HAMAP" id="MF_00392">
    <property type="entry name" value="LpxB"/>
    <property type="match status" value="1"/>
</dbReference>
<dbReference type="EC" id="2.4.1.182" evidence="3 11"/>
<evidence type="ECO:0000256" key="7">
    <source>
        <dbReference type="ARBA" id="ARBA00022676"/>
    </source>
</evidence>
<keyword evidence="9 11" id="KW-0443">Lipid metabolism</keyword>
<keyword evidence="6 11" id="KW-0441">Lipid A biosynthesis</keyword>
<evidence type="ECO:0000256" key="9">
    <source>
        <dbReference type="ARBA" id="ARBA00023098"/>
    </source>
</evidence>
<dbReference type="PANTHER" id="PTHR30372">
    <property type="entry name" value="LIPID-A-DISACCHARIDE SYNTHASE"/>
    <property type="match status" value="1"/>
</dbReference>
<dbReference type="RefSeq" id="WP_217667183.1">
    <property type="nucleotide sequence ID" value="NZ_JAHRID010000001.1"/>
</dbReference>
<comment type="similarity">
    <text evidence="2 11">Belongs to the LpxB family.</text>
</comment>
<comment type="function">
    <text evidence="1 11">Condensation of UDP-2,3-diacylglucosamine and 2,3-diacylglucosamine-1-phosphate to form lipid A disaccharide, a precursor of lipid A, a phosphorylated glycolipid that anchors the lipopolysaccharide to the outer membrane of the cell.</text>
</comment>
<protein>
    <recommendedName>
        <fullName evidence="4 11">Lipid-A-disaccharide synthase</fullName>
        <ecNumber evidence="3 11">2.4.1.182</ecNumber>
    </recommendedName>
</protein>
<evidence type="ECO:0000256" key="4">
    <source>
        <dbReference type="ARBA" id="ARBA00020902"/>
    </source>
</evidence>
<reference evidence="12 13" key="1">
    <citation type="submission" date="2021-06" db="EMBL/GenBank/DDBJ databases">
        <title>Rheinheimera indica sp. nov., isolated from deep-sea sediment.</title>
        <authorList>
            <person name="Wang Z."/>
            <person name="Zhang X.-Y."/>
        </authorList>
    </citation>
    <scope>NUCLEOTIDE SEQUENCE [LARGE SCALE GENOMIC DNA]</scope>
    <source>
        <strain evidence="12 13">SM2107</strain>
    </source>
</reference>
<dbReference type="Pfam" id="PF02684">
    <property type="entry name" value="LpxB"/>
    <property type="match status" value="1"/>
</dbReference>
<dbReference type="EMBL" id="JAHRID010000001">
    <property type="protein sequence ID" value="MBV2128139.1"/>
    <property type="molecule type" value="Genomic_DNA"/>
</dbReference>
<sequence>MSDKIINKNNAVFNIAIIAGEHSGDILGADLIEALRQLHPDANFYGIGGPRMQALGFNALFDMEELAVMGLVEVLGRLPRLIQVKREIVATMLKNPPDVFVGIDAPDFNLRVELELKQAGIKTVHYVSPSVWAWRHKRIFKIARATNMVLSLLPFEKAFYDKYQVPCTFVGHTMADTMPIVVDKAEHKTALGLDPARPVLAIMPGSRSNEIKLLAPDFLEAARMLQLQQPELQLVANMVTEQKAALFAGIKQQCAPELAVTVFTGQARQVLLAADATFITSGTATLEAMLAKCLMVVGYRANWLTYQIGRRLVKLAHFSLPNLLAGRAMVPELLQHQVTPAALVAAMAPMLQADNKKLVADYQTIHQQIKCNASARAAEAILEVVRSDVVA</sequence>
<evidence type="ECO:0000256" key="11">
    <source>
        <dbReference type="HAMAP-Rule" id="MF_00392"/>
    </source>
</evidence>
<evidence type="ECO:0000256" key="3">
    <source>
        <dbReference type="ARBA" id="ARBA00012687"/>
    </source>
</evidence>
<dbReference type="GO" id="GO:0008915">
    <property type="term" value="F:lipid-A-disaccharide synthase activity"/>
    <property type="evidence" value="ECO:0007669"/>
    <property type="project" value="UniProtKB-EC"/>
</dbReference>
<evidence type="ECO:0000313" key="13">
    <source>
        <dbReference type="Proteomes" id="UP000704611"/>
    </source>
</evidence>
<comment type="catalytic activity">
    <reaction evidence="10 11">
        <text>a lipid X + a UDP-2-N,3-O-bis[(3R)-3-hydroxyacyl]-alpha-D-glucosamine = a lipid A disaccharide + UDP + H(+)</text>
        <dbReference type="Rhea" id="RHEA:67828"/>
        <dbReference type="ChEBI" id="CHEBI:15378"/>
        <dbReference type="ChEBI" id="CHEBI:58223"/>
        <dbReference type="ChEBI" id="CHEBI:137748"/>
        <dbReference type="ChEBI" id="CHEBI:176338"/>
        <dbReference type="ChEBI" id="CHEBI:176343"/>
        <dbReference type="EC" id="2.4.1.182"/>
    </reaction>
</comment>
<comment type="pathway">
    <text evidence="11">Bacterial outer membrane biogenesis; LPS lipid A biosynthesis.</text>
</comment>
<organism evidence="12 13">
    <name type="scientific">Arsukibacterium indicum</name>
    <dbReference type="NCBI Taxonomy" id="2848612"/>
    <lineage>
        <taxon>Bacteria</taxon>
        <taxon>Pseudomonadati</taxon>
        <taxon>Pseudomonadota</taxon>
        <taxon>Gammaproteobacteria</taxon>
        <taxon>Chromatiales</taxon>
        <taxon>Chromatiaceae</taxon>
        <taxon>Arsukibacterium</taxon>
    </lineage>
</organism>
<keyword evidence="8 11" id="KW-0808">Transferase</keyword>
<evidence type="ECO:0000256" key="2">
    <source>
        <dbReference type="ARBA" id="ARBA00007868"/>
    </source>
</evidence>
<evidence type="ECO:0000256" key="6">
    <source>
        <dbReference type="ARBA" id="ARBA00022556"/>
    </source>
</evidence>
<accession>A0ABS6MH68</accession>